<sequence>MSLETEIAALSSKATALFDYFSTAKAAIAKAIADAVAAAPAISRTFYVNTLIGDDSALGNVDTPFKTIDRAVAATPSGGVADIILAEDYTLASPISVGSRRIMIRGETESSNTRKLILNEFLNAKGTKQFGSFQFNRASSVDFGDLTISLPDTAGGLPATQDVYYALMFAGGTKMPGFMPIKFYNVAFALRGTFTGKIVGPGFPSLSLTAVNCTIPAALEGYLISGVTAGKDPNTIPHLITNITKL</sequence>
<dbReference type="KEGG" id="ppi:YSA_10379"/>
<name>I3V3S5_PSEPU</name>
<protein>
    <recommendedName>
        <fullName evidence="3">DUF1565 domain-containing protein</fullName>
    </recommendedName>
</protein>
<organism evidence="1 2">
    <name type="scientific">Pseudomonas putida ND6</name>
    <dbReference type="NCBI Taxonomy" id="231023"/>
    <lineage>
        <taxon>Bacteria</taxon>
        <taxon>Pseudomonadati</taxon>
        <taxon>Pseudomonadota</taxon>
        <taxon>Gammaproteobacteria</taxon>
        <taxon>Pseudomonadales</taxon>
        <taxon>Pseudomonadaceae</taxon>
        <taxon>Pseudomonas</taxon>
    </lineage>
</organism>
<evidence type="ECO:0000313" key="2">
    <source>
        <dbReference type="Proteomes" id="UP000005268"/>
    </source>
</evidence>
<reference evidence="1 2" key="1">
    <citation type="journal article" date="2012" name="J. Bacteriol.">
        <title>Complete Genome Sequence of the Naphthalene-Degrading Pseudomonas putida Strain ND6.</title>
        <authorList>
            <person name="Li S."/>
            <person name="Zhao H."/>
            <person name="Li Y."/>
            <person name="Niu S."/>
            <person name="Cai B."/>
        </authorList>
    </citation>
    <scope>NUCLEOTIDE SEQUENCE [LARGE SCALE GENOMIC DNA]</scope>
    <source>
        <strain evidence="1 2">ND6</strain>
    </source>
</reference>
<dbReference type="Proteomes" id="UP000005268">
    <property type="component" value="Chromosome"/>
</dbReference>
<dbReference type="EMBL" id="CP003588">
    <property type="protein sequence ID" value="AFK72396.1"/>
    <property type="molecule type" value="Genomic_DNA"/>
</dbReference>
<dbReference type="SUPFAM" id="SSF51126">
    <property type="entry name" value="Pectin lyase-like"/>
    <property type="match status" value="1"/>
</dbReference>
<gene>
    <name evidence="1" type="ORF">YSA_10379</name>
</gene>
<dbReference type="HOGENOM" id="CLU_1141817_0_0_6"/>
<dbReference type="InterPro" id="IPR011050">
    <property type="entry name" value="Pectin_lyase_fold/virulence"/>
</dbReference>
<accession>I3V3S5</accession>
<dbReference type="AlphaFoldDB" id="I3V3S5"/>
<proteinExistence type="predicted"/>
<dbReference type="PATRIC" id="fig|231023.4.peg.4985"/>
<evidence type="ECO:0000313" key="1">
    <source>
        <dbReference type="EMBL" id="AFK72396.1"/>
    </source>
</evidence>
<evidence type="ECO:0008006" key="3">
    <source>
        <dbReference type="Google" id="ProtNLM"/>
    </source>
</evidence>
<dbReference type="RefSeq" id="WP_014756576.1">
    <property type="nucleotide sequence ID" value="NC_017986.1"/>
</dbReference>